<evidence type="ECO:0000256" key="2">
    <source>
        <dbReference type="ARBA" id="ARBA00009454"/>
    </source>
</evidence>
<feature type="compositionally biased region" description="Polar residues" evidence="10">
    <location>
        <begin position="13"/>
        <end position="22"/>
    </location>
</feature>
<evidence type="ECO:0000256" key="1">
    <source>
        <dbReference type="ARBA" id="ARBA00004567"/>
    </source>
</evidence>
<keyword evidence="4 9" id="KW-0509">mRNA transport</keyword>
<keyword evidence="7 9" id="KW-0906">Nuclear pore complex</keyword>
<evidence type="ECO:0000256" key="5">
    <source>
        <dbReference type="ARBA" id="ARBA00022927"/>
    </source>
</evidence>
<gene>
    <name evidence="12" type="ORF">PV328_011697</name>
</gene>
<reference evidence="12" key="1">
    <citation type="journal article" date="2023" name="bioRxiv">
        <title>Scaffold-level genome assemblies of two parasitoid biocontrol wasps reveal the parthenogenesis mechanism and an associated novel virus.</title>
        <authorList>
            <person name="Inwood S."/>
            <person name="Skelly J."/>
            <person name="Guhlin J."/>
            <person name="Harrop T."/>
            <person name="Goldson S."/>
            <person name="Dearden P."/>
        </authorList>
    </citation>
    <scope>NUCLEOTIDE SEQUENCE</scope>
    <source>
        <strain evidence="12">Irish</strain>
        <tissue evidence="12">Whole body</tissue>
    </source>
</reference>
<dbReference type="Gene3D" id="3.30.70.330">
    <property type="match status" value="1"/>
</dbReference>
<evidence type="ECO:0000256" key="4">
    <source>
        <dbReference type="ARBA" id="ARBA00022816"/>
    </source>
</evidence>
<organism evidence="12 13">
    <name type="scientific">Microctonus aethiopoides</name>
    <dbReference type="NCBI Taxonomy" id="144406"/>
    <lineage>
        <taxon>Eukaryota</taxon>
        <taxon>Metazoa</taxon>
        <taxon>Ecdysozoa</taxon>
        <taxon>Arthropoda</taxon>
        <taxon>Hexapoda</taxon>
        <taxon>Insecta</taxon>
        <taxon>Pterygota</taxon>
        <taxon>Neoptera</taxon>
        <taxon>Endopterygota</taxon>
        <taxon>Hymenoptera</taxon>
        <taxon>Apocrita</taxon>
        <taxon>Ichneumonoidea</taxon>
        <taxon>Braconidae</taxon>
        <taxon>Euphorinae</taxon>
        <taxon>Microctonus</taxon>
    </lineage>
</organism>
<dbReference type="GO" id="GO:0005543">
    <property type="term" value="F:phospholipid binding"/>
    <property type="evidence" value="ECO:0007669"/>
    <property type="project" value="TreeGrafter"/>
</dbReference>
<evidence type="ECO:0000256" key="3">
    <source>
        <dbReference type="ARBA" id="ARBA00022448"/>
    </source>
</evidence>
<dbReference type="GO" id="GO:0006607">
    <property type="term" value="P:NLS-bearing protein import into nucleus"/>
    <property type="evidence" value="ECO:0007669"/>
    <property type="project" value="TreeGrafter"/>
</dbReference>
<feature type="region of interest" description="Disordered" evidence="10">
    <location>
        <begin position="84"/>
        <end position="103"/>
    </location>
</feature>
<dbReference type="FunFam" id="3.30.70.330:FF:000095">
    <property type="entry name" value="Putative Nucleoporin NUP53"/>
    <property type="match status" value="1"/>
</dbReference>
<protein>
    <recommendedName>
        <fullName evidence="9">Nucleoporin NUP53</fullName>
    </recommendedName>
</protein>
<dbReference type="AlphaFoldDB" id="A0AA39FHL5"/>
<dbReference type="CDD" id="cd12441">
    <property type="entry name" value="RRM_Nup53_like"/>
    <property type="match status" value="1"/>
</dbReference>
<evidence type="ECO:0000313" key="12">
    <source>
        <dbReference type="EMBL" id="KAK0169683.1"/>
    </source>
</evidence>
<name>A0AA39FHL5_9HYME</name>
<evidence type="ECO:0000259" key="11">
    <source>
        <dbReference type="PROSITE" id="PS51472"/>
    </source>
</evidence>
<dbReference type="GO" id="GO:0017056">
    <property type="term" value="F:structural constituent of nuclear pore"/>
    <property type="evidence" value="ECO:0007669"/>
    <property type="project" value="InterPro"/>
</dbReference>
<dbReference type="PANTHER" id="PTHR21527">
    <property type="entry name" value="NUCLEOPORIN NUP35"/>
    <property type="match status" value="1"/>
</dbReference>
<dbReference type="InterPro" id="IPR035979">
    <property type="entry name" value="RBD_domain_sf"/>
</dbReference>
<evidence type="ECO:0000256" key="7">
    <source>
        <dbReference type="ARBA" id="ARBA00023132"/>
    </source>
</evidence>
<dbReference type="SUPFAM" id="SSF54928">
    <property type="entry name" value="RNA-binding domain, RBD"/>
    <property type="match status" value="1"/>
</dbReference>
<comment type="caution">
    <text evidence="12">The sequence shown here is derived from an EMBL/GenBank/DDBJ whole genome shotgun (WGS) entry which is preliminary data.</text>
</comment>
<sequence length="322" mass="34734">MEPMTLGSPMGSPAQTPGSPSCNSAYLPGFLLGDNTTPARLSISNANDSSRYPNIIGSNLPSPISSYSSSDYRHNRQKAIFANTTSPVGSPRVGSENQTGGPPTKGLFDNLDTPQSSETFISTSNRSLSRNQCRSILNNGNDPFYMENISSIGNNDAAQGLLRWITVFGFPPDAVNTVLSHISNRVRIVDKHSAPHSQSNWIHLKCATEQEAQRALACNGNIVSGSIMIGVTPCMDEGVIINVEKENRGMNGSMRIFSSPTKMNQSTTDSGNILRTPRIQNARPLAAGYSQHLSPQTVRSPENIPQKSTGLVSKAMEYVFGW</sequence>
<keyword evidence="13" id="KW-1185">Reference proteome</keyword>
<dbReference type="EMBL" id="JAQQBS010000005">
    <property type="protein sequence ID" value="KAK0169683.1"/>
    <property type="molecule type" value="Genomic_DNA"/>
</dbReference>
<keyword evidence="8 9" id="KW-0539">Nucleus</keyword>
<dbReference type="PROSITE" id="PS51472">
    <property type="entry name" value="RRM_NUP35"/>
    <property type="match status" value="1"/>
</dbReference>
<dbReference type="PIRSF" id="PIRSF038119">
    <property type="entry name" value="Nucleoporin_NUP53"/>
    <property type="match status" value="1"/>
</dbReference>
<evidence type="ECO:0000256" key="9">
    <source>
        <dbReference type="PIRNR" id="PIRNR038119"/>
    </source>
</evidence>
<proteinExistence type="inferred from homology"/>
<keyword evidence="6 9" id="KW-0811">Translocation</keyword>
<dbReference type="PANTHER" id="PTHR21527:SF6">
    <property type="entry name" value="NUCLEOPORIN NUP35"/>
    <property type="match status" value="1"/>
</dbReference>
<dbReference type="InterPro" id="IPR012677">
    <property type="entry name" value="Nucleotide-bd_a/b_plait_sf"/>
</dbReference>
<dbReference type="GO" id="GO:0044613">
    <property type="term" value="C:nuclear pore central transport channel"/>
    <property type="evidence" value="ECO:0007669"/>
    <property type="project" value="TreeGrafter"/>
</dbReference>
<comment type="similarity">
    <text evidence="2 9">Belongs to the Nup35 family.</text>
</comment>
<dbReference type="GO" id="GO:0003676">
    <property type="term" value="F:nucleic acid binding"/>
    <property type="evidence" value="ECO:0007669"/>
    <property type="project" value="InterPro"/>
</dbReference>
<keyword evidence="5 9" id="KW-0653">Protein transport</keyword>
<evidence type="ECO:0000313" key="13">
    <source>
        <dbReference type="Proteomes" id="UP001168990"/>
    </source>
</evidence>
<evidence type="ECO:0000256" key="8">
    <source>
        <dbReference type="ARBA" id="ARBA00023242"/>
    </source>
</evidence>
<dbReference type="GO" id="GO:0031965">
    <property type="term" value="C:nuclear membrane"/>
    <property type="evidence" value="ECO:0007669"/>
    <property type="project" value="InterPro"/>
</dbReference>
<accession>A0AA39FHL5</accession>
<comment type="subcellular location">
    <subcellularLocation>
        <location evidence="1 9">Nucleus</location>
        <location evidence="1 9">Nuclear pore complex</location>
    </subcellularLocation>
</comment>
<dbReference type="GO" id="GO:0006999">
    <property type="term" value="P:nuclear pore organization"/>
    <property type="evidence" value="ECO:0007669"/>
    <property type="project" value="TreeGrafter"/>
</dbReference>
<dbReference type="Proteomes" id="UP001168990">
    <property type="component" value="Unassembled WGS sequence"/>
</dbReference>
<evidence type="ECO:0000256" key="10">
    <source>
        <dbReference type="SAM" id="MobiDB-lite"/>
    </source>
</evidence>
<reference evidence="12" key="2">
    <citation type="submission" date="2023-03" db="EMBL/GenBank/DDBJ databases">
        <authorList>
            <person name="Inwood S.N."/>
            <person name="Skelly J.G."/>
            <person name="Guhlin J."/>
            <person name="Harrop T.W.R."/>
            <person name="Goldson S.G."/>
            <person name="Dearden P.K."/>
        </authorList>
    </citation>
    <scope>NUCLEOTIDE SEQUENCE</scope>
    <source>
        <strain evidence="12">Irish</strain>
        <tissue evidence="12">Whole body</tissue>
    </source>
</reference>
<dbReference type="Pfam" id="PF05172">
    <property type="entry name" value="RRM_Nup35"/>
    <property type="match status" value="1"/>
</dbReference>
<dbReference type="InterPro" id="IPR017389">
    <property type="entry name" value="Nucleoporin_NUP53"/>
</dbReference>
<dbReference type="GO" id="GO:0044615">
    <property type="term" value="C:nuclear pore nuclear basket"/>
    <property type="evidence" value="ECO:0007669"/>
    <property type="project" value="TreeGrafter"/>
</dbReference>
<comment type="function">
    <text evidence="9">Functions as a component of the nuclear pore complex (NPC).</text>
</comment>
<dbReference type="InterPro" id="IPR007846">
    <property type="entry name" value="RRM_NUP35_dom"/>
</dbReference>
<feature type="domain" description="RRM Nup35-type" evidence="11">
    <location>
        <begin position="159"/>
        <end position="241"/>
    </location>
</feature>
<evidence type="ECO:0000256" key="6">
    <source>
        <dbReference type="ARBA" id="ARBA00023010"/>
    </source>
</evidence>
<keyword evidence="3 9" id="KW-0813">Transport</keyword>
<dbReference type="GO" id="GO:0051028">
    <property type="term" value="P:mRNA transport"/>
    <property type="evidence" value="ECO:0007669"/>
    <property type="project" value="UniProtKB-UniRule"/>
</dbReference>
<feature type="region of interest" description="Disordered" evidence="10">
    <location>
        <begin position="1"/>
        <end position="22"/>
    </location>
</feature>